<reference evidence="2" key="1">
    <citation type="submission" date="2020-02" db="EMBL/GenBank/DDBJ databases">
        <title>Draft genome sequence of Candidatus Afipia apatlaquensis IBT-C3, a potential strain for decolorization of textile dyes.</title>
        <authorList>
            <person name="Sanchez-Reyes A."/>
            <person name="Breton-Deval L."/>
            <person name="Mangelson H."/>
            <person name="Sanchez-Flores A."/>
        </authorList>
    </citation>
    <scope>NUCLEOTIDE SEQUENCE [LARGE SCALE GENOMIC DNA]</scope>
    <source>
        <strain evidence="2">IBT-C3</strain>
    </source>
</reference>
<evidence type="ECO:0000313" key="2">
    <source>
        <dbReference type="EMBL" id="NGX93785.1"/>
    </source>
</evidence>
<dbReference type="AlphaFoldDB" id="A0A7C9RC85"/>
<proteinExistence type="predicted"/>
<dbReference type="SUPFAM" id="SSF54909">
    <property type="entry name" value="Dimeric alpha+beta barrel"/>
    <property type="match status" value="1"/>
</dbReference>
<dbReference type="EMBL" id="JAAMRR010000032">
    <property type="protein sequence ID" value="NGX93785.1"/>
    <property type="molecule type" value="Genomic_DNA"/>
</dbReference>
<keyword evidence="3" id="KW-1185">Reference proteome</keyword>
<dbReference type="Gene3D" id="3.30.70.100">
    <property type="match status" value="1"/>
</dbReference>
<dbReference type="Pfam" id="PF07045">
    <property type="entry name" value="DUF1330"/>
    <property type="match status" value="1"/>
</dbReference>
<dbReference type="PANTHER" id="PTHR40257">
    <property type="match status" value="1"/>
</dbReference>
<sequence>MTRHIDLTKERFIAHRDNHRDGKVHLLNLIRLREHADYPDGRASTGAEAYRTYGRISEPVLARLGVKIVWEGRFENVLIGPDEESWDLSFVAEYPSLGAFNEILRDPVYREAATHRRAAALDSRLIRLAALPQGTRFGQFI</sequence>
<name>A0A7C9RC85_9BRAD</name>
<dbReference type="InterPro" id="IPR010753">
    <property type="entry name" value="DUF1330"/>
</dbReference>
<dbReference type="InterPro" id="IPR011008">
    <property type="entry name" value="Dimeric_a/b-barrel"/>
</dbReference>
<evidence type="ECO:0000313" key="3">
    <source>
        <dbReference type="Proteomes" id="UP000480266"/>
    </source>
</evidence>
<evidence type="ECO:0000259" key="1">
    <source>
        <dbReference type="Pfam" id="PF07045"/>
    </source>
</evidence>
<feature type="domain" description="DUF1330" evidence="1">
    <location>
        <begin position="46"/>
        <end position="120"/>
    </location>
</feature>
<gene>
    <name evidence="2" type="ORF">G4V63_00595</name>
</gene>
<dbReference type="Proteomes" id="UP000480266">
    <property type="component" value="Unassembled WGS sequence"/>
</dbReference>
<comment type="caution">
    <text evidence="2">The sequence shown here is derived from an EMBL/GenBank/DDBJ whole genome shotgun (WGS) entry which is preliminary data.</text>
</comment>
<organism evidence="2 3">
    <name type="scientific">Candidatus Afipia apatlaquensis</name>
    <dbReference type="NCBI Taxonomy" id="2712852"/>
    <lineage>
        <taxon>Bacteria</taxon>
        <taxon>Pseudomonadati</taxon>
        <taxon>Pseudomonadota</taxon>
        <taxon>Alphaproteobacteria</taxon>
        <taxon>Hyphomicrobiales</taxon>
        <taxon>Nitrobacteraceae</taxon>
        <taxon>Afipia</taxon>
    </lineage>
</organism>
<protein>
    <submittedName>
        <fullName evidence="2">DUF1330 domain-containing protein</fullName>
    </submittedName>
</protein>
<accession>A0A7C9RC85</accession>
<dbReference type="PANTHER" id="PTHR40257:SF1">
    <property type="entry name" value="DUF1330 DOMAIN-CONTAINING PROTEIN"/>
    <property type="match status" value="1"/>
</dbReference>